<accession>A0A7F5RHT7</accession>
<evidence type="ECO:0000256" key="1">
    <source>
        <dbReference type="SAM" id="MobiDB-lite"/>
    </source>
</evidence>
<organism evidence="2 3">
    <name type="scientific">Agrilus planipennis</name>
    <name type="common">Emerald ash borer</name>
    <name type="synonym">Agrilus marcopoli</name>
    <dbReference type="NCBI Taxonomy" id="224129"/>
    <lineage>
        <taxon>Eukaryota</taxon>
        <taxon>Metazoa</taxon>
        <taxon>Ecdysozoa</taxon>
        <taxon>Arthropoda</taxon>
        <taxon>Hexapoda</taxon>
        <taxon>Insecta</taxon>
        <taxon>Pterygota</taxon>
        <taxon>Neoptera</taxon>
        <taxon>Endopterygota</taxon>
        <taxon>Coleoptera</taxon>
        <taxon>Polyphaga</taxon>
        <taxon>Elateriformia</taxon>
        <taxon>Buprestoidea</taxon>
        <taxon>Buprestidae</taxon>
        <taxon>Agrilinae</taxon>
        <taxon>Agrilus</taxon>
    </lineage>
</organism>
<gene>
    <name evidence="3" type="primary">LOC112906107</name>
</gene>
<protein>
    <submittedName>
        <fullName evidence="3">Uncharacterized protein LOC112906107</fullName>
    </submittedName>
</protein>
<dbReference type="Proteomes" id="UP000192223">
    <property type="component" value="Unplaced"/>
</dbReference>
<sequence length="177" mass="19858">MGTDAGKWRKSVRRTGSFGSMTGSSLIFLLKLAWESGKRIPLLLAIGLVILADVRRQQRGQRNINRMRRVLERRNRLQEQRQRDSGSADFSWQSAADPDASTESNSYMRRTVNGCAVHWCLILPRASTVARSKTAPGVYVHAAAFARRLSSDARTCYQAIVRLHILLSTPASLHFFA</sequence>
<evidence type="ECO:0000313" key="2">
    <source>
        <dbReference type="Proteomes" id="UP000192223"/>
    </source>
</evidence>
<dbReference type="OrthoDB" id="6626870at2759"/>
<keyword evidence="2" id="KW-1185">Reference proteome</keyword>
<dbReference type="RefSeq" id="XP_025835548.1">
    <property type="nucleotide sequence ID" value="XM_025979763.1"/>
</dbReference>
<dbReference type="InParanoid" id="A0A7F5RHT7"/>
<dbReference type="KEGG" id="apln:112906107"/>
<evidence type="ECO:0000313" key="3">
    <source>
        <dbReference type="RefSeq" id="XP_025835548.1"/>
    </source>
</evidence>
<dbReference type="GeneID" id="112906107"/>
<reference evidence="3" key="1">
    <citation type="submission" date="2025-08" db="UniProtKB">
        <authorList>
            <consortium name="RefSeq"/>
        </authorList>
    </citation>
    <scope>IDENTIFICATION</scope>
    <source>
        <tissue evidence="3">Entire body</tissue>
    </source>
</reference>
<feature type="compositionally biased region" description="Basic and acidic residues" evidence="1">
    <location>
        <begin position="75"/>
        <end position="86"/>
    </location>
</feature>
<proteinExistence type="predicted"/>
<dbReference type="AlphaFoldDB" id="A0A7F5RHT7"/>
<feature type="region of interest" description="Disordered" evidence="1">
    <location>
        <begin position="75"/>
        <end position="105"/>
    </location>
</feature>
<name>A0A7F5RHT7_AGRPL</name>